<dbReference type="InterPro" id="IPR021858">
    <property type="entry name" value="Fun_TF"/>
</dbReference>
<organism evidence="5 6">
    <name type="scientific">Aspergillus fijiensis CBS 313.89</name>
    <dbReference type="NCBI Taxonomy" id="1448319"/>
    <lineage>
        <taxon>Eukaryota</taxon>
        <taxon>Fungi</taxon>
        <taxon>Dikarya</taxon>
        <taxon>Ascomycota</taxon>
        <taxon>Pezizomycotina</taxon>
        <taxon>Eurotiomycetes</taxon>
        <taxon>Eurotiomycetidae</taxon>
        <taxon>Eurotiales</taxon>
        <taxon>Aspergillaceae</taxon>
        <taxon>Aspergillus</taxon>
    </lineage>
</organism>
<evidence type="ECO:0000256" key="3">
    <source>
        <dbReference type="ARBA" id="ARBA00023242"/>
    </source>
</evidence>
<dbReference type="GeneID" id="63865831"/>
<dbReference type="AlphaFoldDB" id="A0A8G1RWA3"/>
<dbReference type="RefSeq" id="XP_040802980.1">
    <property type="nucleotide sequence ID" value="XM_040948498.1"/>
</dbReference>
<evidence type="ECO:0000256" key="4">
    <source>
        <dbReference type="SAM" id="MobiDB-lite"/>
    </source>
</evidence>
<dbReference type="GO" id="GO:0008270">
    <property type="term" value="F:zinc ion binding"/>
    <property type="evidence" value="ECO:0007669"/>
    <property type="project" value="InterPro"/>
</dbReference>
<dbReference type="InterPro" id="IPR052400">
    <property type="entry name" value="Zn2-C6_fungal_TF"/>
</dbReference>
<keyword evidence="2" id="KW-0804">Transcription</keyword>
<reference evidence="5 6" key="1">
    <citation type="submission" date="2018-02" db="EMBL/GenBank/DDBJ databases">
        <title>The genomes of Aspergillus section Nigri reveals drivers in fungal speciation.</title>
        <authorList>
            <consortium name="DOE Joint Genome Institute"/>
            <person name="Vesth T.C."/>
            <person name="Nybo J."/>
            <person name="Theobald S."/>
            <person name="Brandl J."/>
            <person name="Frisvad J.C."/>
            <person name="Nielsen K.F."/>
            <person name="Lyhne E.K."/>
            <person name="Kogle M.E."/>
            <person name="Kuo A."/>
            <person name="Riley R."/>
            <person name="Clum A."/>
            <person name="Nolan M."/>
            <person name="Lipzen A."/>
            <person name="Salamov A."/>
            <person name="Henrissat B."/>
            <person name="Wiebenga A."/>
            <person name="De vries R.P."/>
            <person name="Grigoriev I.V."/>
            <person name="Mortensen U.H."/>
            <person name="Andersen M.R."/>
            <person name="Baker S.E."/>
        </authorList>
    </citation>
    <scope>NUCLEOTIDE SEQUENCE [LARGE SCALE GENOMIC DNA]</scope>
    <source>
        <strain evidence="5 6">CBS 313.89</strain>
    </source>
</reference>
<dbReference type="VEuPathDB" id="FungiDB:BO72DRAFT_494807"/>
<keyword evidence="3" id="KW-0539">Nucleus</keyword>
<keyword evidence="1" id="KW-0805">Transcription regulation</keyword>
<keyword evidence="6" id="KW-1185">Reference proteome</keyword>
<protein>
    <recommendedName>
        <fullName evidence="7">Zn(2)-C6 fungal-type domain-containing protein</fullName>
    </recommendedName>
</protein>
<feature type="region of interest" description="Disordered" evidence="4">
    <location>
        <begin position="266"/>
        <end position="285"/>
    </location>
</feature>
<dbReference type="GO" id="GO:0000981">
    <property type="term" value="F:DNA-binding transcription factor activity, RNA polymerase II-specific"/>
    <property type="evidence" value="ECO:0007669"/>
    <property type="project" value="InterPro"/>
</dbReference>
<sequence>MSPRLNHRKSCDEKQPECSACIRHFVVCEYPDLQTIFHSYEAPRQQRRSSSRPAPLRRSLPSPERANLNPTDLQLIHHYVTATAHTMGHAQLPPVLAMWQLAVPEMAFEYPPLLHTVLAVAATHRAALLPDAADAATRRLRAAHHLHIDRALKHHRAETARVNRPGTVVSEALCMNTILICLYALTLRGCASGPTSPCTTYEPPLLWLHMSRGIRLMIGRAYHGLVGAKARIVPLLMAKPLVHGGAATAAITSRGAAITVPTFASRTSNNNNNNNNAKGISNANSSSTEIRPLQFLLNCNPDEEGETPQIRAVYDECVKYLEGMYVAVVDRGEAGFDLRKRFSSFGPMTPAPFVGLVADRRPRALVMLAYLFALAKGAEEVWWLKGIPEREVRGIYGVLPVRWKGAMRWAVEYVTGGGSWGLGEEGARGAVVG</sequence>
<dbReference type="Proteomes" id="UP000249789">
    <property type="component" value="Unassembled WGS sequence"/>
</dbReference>
<feature type="compositionally biased region" description="Low complexity" evidence="4">
    <location>
        <begin position="51"/>
        <end position="65"/>
    </location>
</feature>
<evidence type="ECO:0000313" key="5">
    <source>
        <dbReference type="EMBL" id="RAK78970.1"/>
    </source>
</evidence>
<dbReference type="PANTHER" id="PTHR47657">
    <property type="entry name" value="STEROL REGULATORY ELEMENT-BINDING PROTEIN ECM22"/>
    <property type="match status" value="1"/>
</dbReference>
<gene>
    <name evidence="5" type="ORF">BO72DRAFT_494807</name>
</gene>
<dbReference type="OrthoDB" id="3546279at2759"/>
<evidence type="ECO:0000313" key="6">
    <source>
        <dbReference type="Proteomes" id="UP000249789"/>
    </source>
</evidence>
<dbReference type="PANTHER" id="PTHR47657:SF14">
    <property type="entry name" value="ZN(2)-C6 FUNGAL-TYPE DOMAIN-CONTAINING PROTEIN"/>
    <property type="match status" value="1"/>
</dbReference>
<accession>A0A8G1RWA3</accession>
<name>A0A8G1RWA3_9EURO</name>
<dbReference type="Pfam" id="PF11951">
    <property type="entry name" value="Fungal_trans_2"/>
    <property type="match status" value="1"/>
</dbReference>
<evidence type="ECO:0000256" key="2">
    <source>
        <dbReference type="ARBA" id="ARBA00023163"/>
    </source>
</evidence>
<feature type="region of interest" description="Disordered" evidence="4">
    <location>
        <begin position="41"/>
        <end position="68"/>
    </location>
</feature>
<evidence type="ECO:0008006" key="7">
    <source>
        <dbReference type="Google" id="ProtNLM"/>
    </source>
</evidence>
<dbReference type="CDD" id="cd00067">
    <property type="entry name" value="GAL4"/>
    <property type="match status" value="1"/>
</dbReference>
<proteinExistence type="predicted"/>
<evidence type="ECO:0000256" key="1">
    <source>
        <dbReference type="ARBA" id="ARBA00023015"/>
    </source>
</evidence>
<dbReference type="EMBL" id="KZ824635">
    <property type="protein sequence ID" value="RAK78970.1"/>
    <property type="molecule type" value="Genomic_DNA"/>
</dbReference>
<dbReference type="InterPro" id="IPR001138">
    <property type="entry name" value="Zn2Cys6_DnaBD"/>
</dbReference>